<sequence length="105" mass="13153">MHWIYNLFIFSDSAQICQRQHKNYKEIVFFKWFILHLWSAYLEEITCPHYDLQSHFFVKWFEIFTISIFKEYKTIILLIPNHYMFLFRCFIIDSNKTKNYTNFKS</sequence>
<reference evidence="1" key="1">
    <citation type="submission" date="2011-08" db="EMBL/GenBank/DDBJ databases">
        <authorList>
            <person name="Liu Z.J."/>
            <person name="Shi F.L."/>
            <person name="Lu J.Q."/>
            <person name="Li M."/>
            <person name="Wang Z.L."/>
        </authorList>
    </citation>
    <scope>NUCLEOTIDE SEQUENCE [LARGE SCALE GENOMIC DNA]</scope>
    <source>
        <strain evidence="1">USNM 41457</strain>
    </source>
</reference>
<dbReference type="InParanoid" id="J8ZZY2"/>
<dbReference type="EMBL" id="AFBI03000001">
    <property type="protein sequence ID" value="EJW05203.1"/>
    <property type="molecule type" value="Genomic_DNA"/>
</dbReference>
<dbReference type="AlphaFoldDB" id="J8ZZY2"/>
<name>J8ZZY2_EDHAE</name>
<dbReference type="VEuPathDB" id="MicrosporidiaDB:EDEG_00058"/>
<protein>
    <submittedName>
        <fullName evidence="1">Uncharacterized protein</fullName>
    </submittedName>
</protein>
<evidence type="ECO:0000313" key="1">
    <source>
        <dbReference type="EMBL" id="EJW05203.1"/>
    </source>
</evidence>
<comment type="caution">
    <text evidence="1">The sequence shown here is derived from an EMBL/GenBank/DDBJ whole genome shotgun (WGS) entry which is preliminary data.</text>
</comment>
<dbReference type="HOGENOM" id="CLU_2236526_0_0_1"/>
<proteinExistence type="predicted"/>
<accession>J8ZZY2</accession>
<evidence type="ECO:0000313" key="2">
    <source>
        <dbReference type="Proteomes" id="UP000003163"/>
    </source>
</evidence>
<dbReference type="Proteomes" id="UP000003163">
    <property type="component" value="Unassembled WGS sequence"/>
</dbReference>
<gene>
    <name evidence="1" type="ORF">EDEG_00058</name>
</gene>
<organism evidence="1 2">
    <name type="scientific">Edhazardia aedis (strain USNM 41457)</name>
    <name type="common">Microsporidian parasite</name>
    <dbReference type="NCBI Taxonomy" id="1003232"/>
    <lineage>
        <taxon>Eukaryota</taxon>
        <taxon>Fungi</taxon>
        <taxon>Fungi incertae sedis</taxon>
        <taxon>Microsporidia</taxon>
        <taxon>Edhazardia</taxon>
    </lineage>
</organism>
<keyword evidence="2" id="KW-1185">Reference proteome</keyword>
<reference evidence="1" key="2">
    <citation type="submission" date="2015-07" db="EMBL/GenBank/DDBJ databases">
        <title>MeaNS - Measles Nucleotide Surveillance Program.</title>
        <authorList>
            <person name="Tran T."/>
            <person name="Druce J."/>
        </authorList>
    </citation>
    <scope>NUCLEOTIDE SEQUENCE</scope>
    <source>
        <strain evidence="1">USNM 41457</strain>
    </source>
</reference>